<evidence type="ECO:0000256" key="4">
    <source>
        <dbReference type="SAM" id="MobiDB-lite"/>
    </source>
</evidence>
<dbReference type="InterPro" id="IPR021773">
    <property type="entry name" value="TPC11"/>
</dbReference>
<feature type="compositionally biased region" description="Basic and acidic residues" evidence="4">
    <location>
        <begin position="1025"/>
        <end position="1036"/>
    </location>
</feature>
<proteinExistence type="predicted"/>
<dbReference type="InterPro" id="IPR056913">
    <property type="entry name" value="TRAPPC10/Trs130_N"/>
</dbReference>
<sequence length="1501" mass="169257">MDNKTTLSYSYSDCSDENVSLTMSSRLADLLSNHTVEWRHTYGRNNHSLQLRVKILPLTPTLLNRTDLVTRPYCHIFWTDCSDLDIYRSSVKAEIVSWLNLLSTKENSEWMIVVIMGDVLSRLSKAKLQLPRMSITDKVKTDFCSKQPERFHVLHDPTNDSGKSIESWSSLVMKVSNITVRCMESVVSKYEDHVRSERERRNEKSWDFCVYFILQEELAFMYEMLGMLSSALVQYDELDAMFTQYVLNADAGDVAHWLSQFSRPIVRWHPLLLWKSVDNEARKTIVEGCASLIDIRNYLFSRLCHLLFEMGRSSEVTQRMHFFLHSIVNEISILEIEIPRGAVACWVFMCCLELVEALKQRVDLQNDEAKDGGSVATSDMTSEMLILENASLWNIARLKLYSLGNSCGLLPGMSPTSEQLQMVVDLLAGMSDGRECGEFDNSPSLILREALSSANNFQRHYFDLSELSMGTFKHMGRYRAARSIGSDLASFYLMMGDPSKAESYLVDAVRIFANDGWMVLYSRANQILARCYKEMNNVRKYIRLCYALMCDSRLSSDERSFYCSELQSVAPRLVDRNLSINIWPLATVTSIRFIPARIRFKKHSEHKIEVLIKSFATASINFDNVQISLDRDDLDDDVSRPSAFDVDTASTSSLFKVQIESDDDDTAASSGQVGPSRMATANQPRKRRRHPSSLSSRDFMTQQFASIDSNGLIKLLTLSYAENSMKSRSNPSTALLNLRGHKEEDKEGAIVWSGLTCKRAHEVLRRQDSSHSHFGKHSIVSSVTMETYSCCLSASEVTLHPGDNLLQIPLKTDVVGCFQLQQLRMILSKTFFVLPRIFPLISYKVTNKIPTFHVRPTKGLVCGVTEEIELIIKMGDYETFDENDATVHIDTSDGIQILCPVHCSIFSVQDKEAQSSSLCSFSRDGPHLKLKIPSVTSQCSIVFQLVIVCCIAPTVVTLENRKRHRRTHSAPPATFLRSPKITPRHDAIVERNLTLQIDSPDLIKNGRVKSVEDEKPTNVSFELTSKSDDDKKDKKSALKPKVPSFRMFRSKTPNHVTSKSFSLSFNSWPSFNKTNKKSPREVPSLKINDDLIEVTLSDDGNHDDIISNSSYSMSTTENNSLRSFCYSSSESSPDEKQYPLVDKIPSKINHLPAQSDVGPVSLSLPPKKSYKQKQVVPPSGYQMRVRMPWDEVEEQMILFSTSRPLDFSHSWSYSSSRFLSVSVFNLTSKILTLKNPGVRFCSSSAAEMIYMGCQHPVVSPSSGGNSASAGDDVIVQMLKRAGCCTFSWKVLIPSPSPVQLSAQFEVALSSSHPHLGDEVLSSASYKFDLENVKPIYTVTCSIEDQSELVCGVMTNLKVEVEKLRHDPEHEPTSTGQQLVMFQVVDTRGRWAVCGKSNGILCFNARGMASNATVTTPVLSATLELMPLSGGFLHLPYVMLHRYMKRRSSEFDEELSSTESPVLKPPQLKPFERGEVFYRQQAKQLHVSKPDDVDNSRKITEL</sequence>
<feature type="region of interest" description="Disordered" evidence="4">
    <location>
        <begin position="661"/>
        <end position="695"/>
    </location>
</feature>
<reference evidence="8 9" key="1">
    <citation type="submission" date="2024-02" db="EMBL/GenBank/DDBJ databases">
        <authorList>
            <person name="Daric V."/>
            <person name="Darras S."/>
        </authorList>
    </citation>
    <scope>NUCLEOTIDE SEQUENCE [LARGE SCALE GENOMIC DNA]</scope>
</reference>
<name>A0ABP0G5H2_CLALP</name>
<feature type="domain" description="TRAPPC10/Trs130 N-terminal" evidence="7">
    <location>
        <begin position="15"/>
        <end position="316"/>
    </location>
</feature>
<evidence type="ECO:0000259" key="6">
    <source>
        <dbReference type="Pfam" id="PF12584"/>
    </source>
</evidence>
<evidence type="ECO:0008006" key="10">
    <source>
        <dbReference type="Google" id="ProtNLM"/>
    </source>
</evidence>
<dbReference type="PANTHER" id="PTHR13251:SF3">
    <property type="entry name" value="TRAFFICKING PROTEIN PARTICLE COMPLEX SUBUNIT 10"/>
    <property type="match status" value="1"/>
</dbReference>
<dbReference type="Pfam" id="PF11817">
    <property type="entry name" value="Foie-gras_1"/>
    <property type="match status" value="1"/>
</dbReference>
<evidence type="ECO:0000256" key="3">
    <source>
        <dbReference type="ARBA" id="ARBA00023034"/>
    </source>
</evidence>
<accession>A0ABP0G5H2</accession>
<feature type="region of interest" description="Disordered" evidence="4">
    <location>
        <begin position="1014"/>
        <end position="1041"/>
    </location>
</feature>
<keyword evidence="3" id="KW-0333">Golgi apparatus</keyword>
<evidence type="ECO:0000259" key="5">
    <source>
        <dbReference type="Pfam" id="PF11817"/>
    </source>
</evidence>
<evidence type="ECO:0000313" key="8">
    <source>
        <dbReference type="EMBL" id="CAK8686133.1"/>
    </source>
</evidence>
<feature type="domain" description="Trafficking protein particle complex subunit 11" evidence="5">
    <location>
        <begin position="468"/>
        <end position="549"/>
    </location>
</feature>
<dbReference type="InterPro" id="IPR045126">
    <property type="entry name" value="TRAPPC10/Trs130"/>
</dbReference>
<feature type="compositionally biased region" description="Polar residues" evidence="4">
    <location>
        <begin position="667"/>
        <end position="683"/>
    </location>
</feature>
<dbReference type="InterPro" id="IPR022233">
    <property type="entry name" value="TRAPPC10/Trs130_C"/>
</dbReference>
<protein>
    <recommendedName>
        <fullName evidence="10">Trafficking protein particle complex subunit 10</fullName>
    </recommendedName>
</protein>
<dbReference type="PANTHER" id="PTHR13251">
    <property type="entry name" value="EPILEPSY HOLOPROSENCEPHALY CANDIDATE 1/TMEM1"/>
    <property type="match status" value="1"/>
</dbReference>
<evidence type="ECO:0000313" key="9">
    <source>
        <dbReference type="Proteomes" id="UP001642483"/>
    </source>
</evidence>
<keyword evidence="2" id="KW-0813">Transport</keyword>
<organism evidence="8 9">
    <name type="scientific">Clavelina lepadiformis</name>
    <name type="common">Light-bulb sea squirt</name>
    <name type="synonym">Ascidia lepadiformis</name>
    <dbReference type="NCBI Taxonomy" id="159417"/>
    <lineage>
        <taxon>Eukaryota</taxon>
        <taxon>Metazoa</taxon>
        <taxon>Chordata</taxon>
        <taxon>Tunicata</taxon>
        <taxon>Ascidiacea</taxon>
        <taxon>Aplousobranchia</taxon>
        <taxon>Clavelinidae</taxon>
        <taxon>Clavelina</taxon>
    </lineage>
</organism>
<dbReference type="EMBL" id="CAWYQH010000101">
    <property type="protein sequence ID" value="CAK8686133.1"/>
    <property type="molecule type" value="Genomic_DNA"/>
</dbReference>
<comment type="subcellular location">
    <subcellularLocation>
        <location evidence="1">Golgi apparatus</location>
    </subcellularLocation>
</comment>
<feature type="domain" description="TRAPPC10/Trs130 C-terminal" evidence="6">
    <location>
        <begin position="1343"/>
        <end position="1486"/>
    </location>
</feature>
<comment type="caution">
    <text evidence="8">The sequence shown here is derived from an EMBL/GenBank/DDBJ whole genome shotgun (WGS) entry which is preliminary data.</text>
</comment>
<evidence type="ECO:0000259" key="7">
    <source>
        <dbReference type="Pfam" id="PF23036"/>
    </source>
</evidence>
<evidence type="ECO:0000256" key="1">
    <source>
        <dbReference type="ARBA" id="ARBA00004555"/>
    </source>
</evidence>
<evidence type="ECO:0000256" key="2">
    <source>
        <dbReference type="ARBA" id="ARBA00022448"/>
    </source>
</evidence>
<dbReference type="Pfam" id="PF23036">
    <property type="entry name" value="TRAPPC10_1st"/>
    <property type="match status" value="1"/>
</dbReference>
<dbReference type="Pfam" id="PF12584">
    <property type="entry name" value="TRAPPC10"/>
    <property type="match status" value="1"/>
</dbReference>
<keyword evidence="9" id="KW-1185">Reference proteome</keyword>
<gene>
    <name evidence="8" type="ORF">CVLEPA_LOCUS18038</name>
</gene>
<dbReference type="Proteomes" id="UP001642483">
    <property type="component" value="Unassembled WGS sequence"/>
</dbReference>